<proteinExistence type="predicted"/>
<name>A0A366EFH9_9BACI</name>
<keyword evidence="1" id="KW-1133">Transmembrane helix</keyword>
<dbReference type="Proteomes" id="UP000252118">
    <property type="component" value="Unassembled WGS sequence"/>
</dbReference>
<organism evidence="2 3">
    <name type="scientific">Rossellomorea aquimaris</name>
    <dbReference type="NCBI Taxonomy" id="189382"/>
    <lineage>
        <taxon>Bacteria</taxon>
        <taxon>Bacillati</taxon>
        <taxon>Bacillota</taxon>
        <taxon>Bacilli</taxon>
        <taxon>Bacillales</taxon>
        <taxon>Bacillaceae</taxon>
        <taxon>Rossellomorea</taxon>
    </lineage>
</organism>
<dbReference type="RefSeq" id="WP_113971257.1">
    <property type="nucleotide sequence ID" value="NZ_JBITUV010000006.1"/>
</dbReference>
<keyword evidence="1" id="KW-0812">Transmembrane</keyword>
<accession>A0A366EFH9</accession>
<reference evidence="2 3" key="1">
    <citation type="submission" date="2018-06" db="EMBL/GenBank/DDBJ databases">
        <title>Freshwater and sediment microbial communities from various areas in North America, analyzing microbe dynamics in response to fracking.</title>
        <authorList>
            <person name="Lamendella R."/>
        </authorList>
    </citation>
    <scope>NUCLEOTIDE SEQUENCE [LARGE SCALE GENOMIC DNA]</scope>
    <source>
        <strain evidence="2 3">97B</strain>
    </source>
</reference>
<dbReference type="EMBL" id="QNRJ01000026">
    <property type="protein sequence ID" value="RBP00169.1"/>
    <property type="molecule type" value="Genomic_DNA"/>
</dbReference>
<gene>
    <name evidence="2" type="ORF">DET59_12641</name>
</gene>
<sequence length="59" mass="7096">MTLPIWMYLVVAGIFGSAFMTIKSAKEEKNMEDEWIEKEGEVYIHRMEEEKERRRQLTS</sequence>
<dbReference type="InterPro" id="IPR025428">
    <property type="entry name" value="Spore_YhaL"/>
</dbReference>
<protein>
    <submittedName>
        <fullName evidence="2">Sporulation protein YhaL</fullName>
    </submittedName>
</protein>
<evidence type="ECO:0000313" key="2">
    <source>
        <dbReference type="EMBL" id="RBP00169.1"/>
    </source>
</evidence>
<keyword evidence="1" id="KW-0472">Membrane</keyword>
<dbReference type="Pfam" id="PF14147">
    <property type="entry name" value="Spore_YhaL"/>
    <property type="match status" value="1"/>
</dbReference>
<dbReference type="AlphaFoldDB" id="A0A366EFH9"/>
<feature type="transmembrane region" description="Helical" evidence="1">
    <location>
        <begin position="6"/>
        <end position="22"/>
    </location>
</feature>
<evidence type="ECO:0000256" key="1">
    <source>
        <dbReference type="SAM" id="Phobius"/>
    </source>
</evidence>
<evidence type="ECO:0000313" key="3">
    <source>
        <dbReference type="Proteomes" id="UP000252118"/>
    </source>
</evidence>
<comment type="caution">
    <text evidence="2">The sequence shown here is derived from an EMBL/GenBank/DDBJ whole genome shotgun (WGS) entry which is preliminary data.</text>
</comment>
<dbReference type="OrthoDB" id="2454520at2"/>